<evidence type="ECO:0000313" key="2">
    <source>
        <dbReference type="EMBL" id="SES89587.1"/>
    </source>
</evidence>
<feature type="chain" id="PRO_5011548785" evidence="1">
    <location>
        <begin position="25"/>
        <end position="52"/>
    </location>
</feature>
<organism evidence="2 3">
    <name type="scientific">Oceanobacillus limi</name>
    <dbReference type="NCBI Taxonomy" id="930131"/>
    <lineage>
        <taxon>Bacteria</taxon>
        <taxon>Bacillati</taxon>
        <taxon>Bacillota</taxon>
        <taxon>Bacilli</taxon>
        <taxon>Bacillales</taxon>
        <taxon>Bacillaceae</taxon>
        <taxon>Oceanobacillus</taxon>
    </lineage>
</organism>
<gene>
    <name evidence="2" type="ORF">SAMN05216389_10393</name>
</gene>
<sequence length="52" mass="5776">MLKKSMRVLLVFSMTFLFYGSAFASPSTSTSSEITPQACFLVPPCDYRTIGF</sequence>
<accession>A0A1I0A5Y9</accession>
<dbReference type="EMBL" id="FOHE01000003">
    <property type="protein sequence ID" value="SES89587.1"/>
    <property type="molecule type" value="Genomic_DNA"/>
</dbReference>
<proteinExistence type="predicted"/>
<dbReference type="AlphaFoldDB" id="A0A1I0A5Y9"/>
<dbReference type="RefSeq" id="WP_170840666.1">
    <property type="nucleotide sequence ID" value="NZ_FOHE01000003.1"/>
</dbReference>
<evidence type="ECO:0000313" key="3">
    <source>
        <dbReference type="Proteomes" id="UP000198618"/>
    </source>
</evidence>
<protein>
    <submittedName>
        <fullName evidence="2">Uncharacterized protein</fullName>
    </submittedName>
</protein>
<dbReference type="STRING" id="930131.SAMN05216389_10393"/>
<keyword evidence="3" id="KW-1185">Reference proteome</keyword>
<name>A0A1I0A5Y9_9BACI</name>
<dbReference type="Proteomes" id="UP000198618">
    <property type="component" value="Unassembled WGS sequence"/>
</dbReference>
<reference evidence="2 3" key="1">
    <citation type="submission" date="2016-10" db="EMBL/GenBank/DDBJ databases">
        <authorList>
            <person name="de Groot N.N."/>
        </authorList>
    </citation>
    <scope>NUCLEOTIDE SEQUENCE [LARGE SCALE GENOMIC DNA]</scope>
    <source>
        <strain evidence="2 3">IBRC-M 10780</strain>
    </source>
</reference>
<feature type="signal peptide" evidence="1">
    <location>
        <begin position="1"/>
        <end position="24"/>
    </location>
</feature>
<evidence type="ECO:0000256" key="1">
    <source>
        <dbReference type="SAM" id="SignalP"/>
    </source>
</evidence>
<keyword evidence="1" id="KW-0732">Signal</keyword>